<organism evidence="3 4">
    <name type="scientific">Caerostris darwini</name>
    <dbReference type="NCBI Taxonomy" id="1538125"/>
    <lineage>
        <taxon>Eukaryota</taxon>
        <taxon>Metazoa</taxon>
        <taxon>Ecdysozoa</taxon>
        <taxon>Arthropoda</taxon>
        <taxon>Chelicerata</taxon>
        <taxon>Arachnida</taxon>
        <taxon>Araneae</taxon>
        <taxon>Araneomorphae</taxon>
        <taxon>Entelegynae</taxon>
        <taxon>Araneoidea</taxon>
        <taxon>Araneidae</taxon>
        <taxon>Caerostris</taxon>
    </lineage>
</organism>
<protein>
    <recommendedName>
        <fullName evidence="5">Gustatory receptor</fullName>
    </recommendedName>
</protein>
<gene>
    <name evidence="3" type="ORF">CDAR_125151</name>
</gene>
<feature type="compositionally biased region" description="Low complexity" evidence="1">
    <location>
        <begin position="354"/>
        <end position="367"/>
    </location>
</feature>
<accession>A0AAV4SLC6</accession>
<keyword evidence="2" id="KW-0812">Transmembrane</keyword>
<dbReference type="Proteomes" id="UP001054837">
    <property type="component" value="Unassembled WGS sequence"/>
</dbReference>
<dbReference type="EMBL" id="BPLQ01007815">
    <property type="protein sequence ID" value="GIY32493.1"/>
    <property type="molecule type" value="Genomic_DNA"/>
</dbReference>
<keyword evidence="2" id="KW-1133">Transmembrane helix</keyword>
<evidence type="ECO:0000256" key="2">
    <source>
        <dbReference type="SAM" id="Phobius"/>
    </source>
</evidence>
<feature type="transmembrane region" description="Helical" evidence="2">
    <location>
        <begin position="239"/>
        <end position="268"/>
    </location>
</feature>
<feature type="transmembrane region" description="Helical" evidence="2">
    <location>
        <begin position="172"/>
        <end position="196"/>
    </location>
</feature>
<evidence type="ECO:0008006" key="5">
    <source>
        <dbReference type="Google" id="ProtNLM"/>
    </source>
</evidence>
<keyword evidence="4" id="KW-1185">Reference proteome</keyword>
<feature type="transmembrane region" description="Helical" evidence="2">
    <location>
        <begin position="75"/>
        <end position="97"/>
    </location>
</feature>
<feature type="region of interest" description="Disordered" evidence="1">
    <location>
        <begin position="348"/>
        <end position="367"/>
    </location>
</feature>
<name>A0AAV4SLC6_9ARAC</name>
<feature type="transmembrane region" description="Helical" evidence="2">
    <location>
        <begin position="280"/>
        <end position="301"/>
    </location>
</feature>
<keyword evidence="2" id="KW-0472">Membrane</keyword>
<comment type="caution">
    <text evidence="3">The sequence shown here is derived from an EMBL/GenBank/DDBJ whole genome shotgun (WGS) entry which is preliminary data.</text>
</comment>
<sequence length="367" mass="42258">MFVKSNTTRLCKIKELDAVENVLKLIIPGQVKKSLRQKKYCRLSYLLALIMNFGYVHTFLILSRVGLYFGMTDKSWLISLFRATVSLYCWYAITLRWKTYSKCIHRLKTLSHLKSSNTMHKIFTASVVVVAVIFPLVFASFNTYVNLSSQDEINTEFWLFGYGMYNSIQRKILLYIIFSTYYWVQFAFPCIVSFVYCTLAWDISRVATHLDVPQGVLDCKEIVQCLDERRKLTDFIDRFESIFTVVAFWLIVYNFVSLFSAFLMWLGVAQMTSLAATVEATIILTSSSSAFFGTVLCASRVPESLLELRRRLRRHHQNCLVENGPLVGNRLKKMMLLKSIIKEKRVTSPPGVLSTSTNPSSSTPWEL</sequence>
<evidence type="ECO:0000313" key="4">
    <source>
        <dbReference type="Proteomes" id="UP001054837"/>
    </source>
</evidence>
<reference evidence="3 4" key="1">
    <citation type="submission" date="2021-06" db="EMBL/GenBank/DDBJ databases">
        <title>Caerostris darwini draft genome.</title>
        <authorList>
            <person name="Kono N."/>
            <person name="Arakawa K."/>
        </authorList>
    </citation>
    <scope>NUCLEOTIDE SEQUENCE [LARGE SCALE GENOMIC DNA]</scope>
</reference>
<dbReference type="AlphaFoldDB" id="A0AAV4SLC6"/>
<feature type="transmembrane region" description="Helical" evidence="2">
    <location>
        <begin position="118"/>
        <end position="141"/>
    </location>
</feature>
<evidence type="ECO:0000256" key="1">
    <source>
        <dbReference type="SAM" id="MobiDB-lite"/>
    </source>
</evidence>
<feature type="transmembrane region" description="Helical" evidence="2">
    <location>
        <begin position="43"/>
        <end position="63"/>
    </location>
</feature>
<proteinExistence type="predicted"/>
<evidence type="ECO:0000313" key="3">
    <source>
        <dbReference type="EMBL" id="GIY32493.1"/>
    </source>
</evidence>